<dbReference type="EMBL" id="QSKC01000022">
    <property type="protein sequence ID" value="RHE30745.1"/>
    <property type="molecule type" value="Genomic_DNA"/>
</dbReference>
<feature type="compositionally biased region" description="Basic and acidic residues" evidence="1">
    <location>
        <begin position="62"/>
        <end position="74"/>
    </location>
</feature>
<evidence type="ECO:0000256" key="1">
    <source>
        <dbReference type="SAM" id="MobiDB-lite"/>
    </source>
</evidence>
<name>A0A414IQU6_9FIRM</name>
<reference evidence="2 3" key="1">
    <citation type="submission" date="2018-08" db="EMBL/GenBank/DDBJ databases">
        <title>A genome reference for cultivated species of the human gut microbiota.</title>
        <authorList>
            <person name="Zou Y."/>
            <person name="Xue W."/>
            <person name="Luo G."/>
        </authorList>
    </citation>
    <scope>NUCLEOTIDE SEQUENCE [LARGE SCALE GENOMIC DNA]</scope>
    <source>
        <strain evidence="2 3">AM29-10</strain>
    </source>
</reference>
<gene>
    <name evidence="2" type="ORF">DW753_13395</name>
</gene>
<evidence type="ECO:0000313" key="2">
    <source>
        <dbReference type="EMBL" id="RHE30745.1"/>
    </source>
</evidence>
<feature type="compositionally biased region" description="Basic and acidic residues" evidence="1">
    <location>
        <begin position="9"/>
        <end position="31"/>
    </location>
</feature>
<dbReference type="AlphaFoldDB" id="A0A414IQU6"/>
<organism evidence="2 3">
    <name type="scientific">Agathobacter rectalis</name>
    <dbReference type="NCBI Taxonomy" id="39491"/>
    <lineage>
        <taxon>Bacteria</taxon>
        <taxon>Bacillati</taxon>
        <taxon>Bacillota</taxon>
        <taxon>Clostridia</taxon>
        <taxon>Lachnospirales</taxon>
        <taxon>Lachnospiraceae</taxon>
        <taxon>Agathobacter</taxon>
    </lineage>
</organism>
<protein>
    <submittedName>
        <fullName evidence="2">Uncharacterized protein</fullName>
    </submittedName>
</protein>
<feature type="non-terminal residue" evidence="2">
    <location>
        <position position="1"/>
    </location>
</feature>
<comment type="caution">
    <text evidence="2">The sequence shown here is derived from an EMBL/GenBank/DDBJ whole genome shotgun (WGS) entry which is preliminary data.</text>
</comment>
<evidence type="ECO:0000313" key="3">
    <source>
        <dbReference type="Proteomes" id="UP000285290"/>
    </source>
</evidence>
<sequence>QFMMLGDAELSRRFSMQDEAEQKAKIDREQANELEYVDESQKSDAAESANASNGSTGAKPVRNPEREKPKWEDTITNRMLHWSYTPEQKEEVKKALAAGVPKATILTYFYAEVTVEKMSSYRNKH</sequence>
<accession>A0A414IQU6</accession>
<dbReference type="Proteomes" id="UP000285290">
    <property type="component" value="Unassembled WGS sequence"/>
</dbReference>
<feature type="region of interest" description="Disordered" evidence="1">
    <location>
        <begin position="1"/>
        <end position="74"/>
    </location>
</feature>
<proteinExistence type="predicted"/>